<dbReference type="PANTHER" id="PTHR22916">
    <property type="entry name" value="GLYCOSYLTRANSFERASE"/>
    <property type="match status" value="1"/>
</dbReference>
<accession>E2NIN7</accession>
<proteinExistence type="predicted"/>
<dbReference type="Proteomes" id="UP000003711">
    <property type="component" value="Unassembled WGS sequence"/>
</dbReference>
<protein>
    <recommendedName>
        <fullName evidence="1">Glycosyltransferase 2-like domain-containing protein</fullName>
    </recommendedName>
</protein>
<gene>
    <name evidence="2" type="ORF">BACCELL_04170</name>
</gene>
<dbReference type="InterPro" id="IPR001173">
    <property type="entry name" value="Glyco_trans_2-like"/>
</dbReference>
<organism evidence="2 3">
    <name type="scientific">Bacteroides cellulosilyticus DSM 14838</name>
    <dbReference type="NCBI Taxonomy" id="537012"/>
    <lineage>
        <taxon>Bacteria</taxon>
        <taxon>Pseudomonadati</taxon>
        <taxon>Bacteroidota</taxon>
        <taxon>Bacteroidia</taxon>
        <taxon>Bacteroidales</taxon>
        <taxon>Bacteroidaceae</taxon>
        <taxon>Bacteroides</taxon>
    </lineage>
</organism>
<sequence>MQETTFSFEVLIHDDASTDGTEQIIREYEQKYPNIIKPIYEKENQWRKGIGGSAVFNFPRAKGKYIAMCEGDDYWTDSLKLQKQVEMMEMHNNCALCFHATKCVRASDTDIVYNIISKSQQRFNIHDLILGGGGFMATNSMLFKSEFVRNIPQWMLDCPVGDLPLMLLVGCGGDIFYINDIMSAYRVGAGGYTSIVGQNFLKTSKHYKGIFRMFDGFDEWSKMNYHDTVLLRKKQLRKQYYKELVMCFMKKFLGENFYFKVHSIYREHKK</sequence>
<dbReference type="PANTHER" id="PTHR22916:SF3">
    <property type="entry name" value="UDP-GLCNAC:BETAGAL BETA-1,3-N-ACETYLGLUCOSAMINYLTRANSFERASE-LIKE PROTEIN 1"/>
    <property type="match status" value="1"/>
</dbReference>
<reference evidence="2 3" key="1">
    <citation type="submission" date="2008-12" db="EMBL/GenBank/DDBJ databases">
        <authorList>
            <person name="Fulton L."/>
            <person name="Clifton S."/>
            <person name="Fulton B."/>
            <person name="Xu J."/>
            <person name="Minx P."/>
            <person name="Pepin K.H."/>
            <person name="Johnson M."/>
            <person name="Bhonagiri V."/>
            <person name="Nash W.E."/>
            <person name="Mardis E.R."/>
            <person name="Wilson R.K."/>
        </authorList>
    </citation>
    <scope>NUCLEOTIDE SEQUENCE [LARGE SCALE GENOMIC DNA]</scope>
    <source>
        <strain evidence="2 3">DSM 14838</strain>
    </source>
</reference>
<feature type="domain" description="Glycosyltransferase 2-like" evidence="1">
    <location>
        <begin position="6"/>
        <end position="109"/>
    </location>
</feature>
<evidence type="ECO:0000313" key="3">
    <source>
        <dbReference type="Proteomes" id="UP000003711"/>
    </source>
</evidence>
<dbReference type="InterPro" id="IPR029044">
    <property type="entry name" value="Nucleotide-diphossugar_trans"/>
</dbReference>
<reference evidence="2 3" key="2">
    <citation type="submission" date="2009-01" db="EMBL/GenBank/DDBJ databases">
        <title>Draft genome sequence of Bacteroides cellulosilyticus (DSM 14838).</title>
        <authorList>
            <person name="Sudarsanam P."/>
            <person name="Ley R."/>
            <person name="Guruge J."/>
            <person name="Turnbaugh P.J."/>
            <person name="Mahowald M."/>
            <person name="Liep D."/>
            <person name="Gordon J."/>
        </authorList>
    </citation>
    <scope>NUCLEOTIDE SEQUENCE [LARGE SCALE GENOMIC DNA]</scope>
    <source>
        <strain evidence="2 3">DSM 14838</strain>
    </source>
</reference>
<dbReference type="AlphaFoldDB" id="E2NIN7"/>
<evidence type="ECO:0000313" key="2">
    <source>
        <dbReference type="EMBL" id="EEF88222.1"/>
    </source>
</evidence>
<dbReference type="Gene3D" id="3.90.550.10">
    <property type="entry name" value="Spore Coat Polysaccharide Biosynthesis Protein SpsA, Chain A"/>
    <property type="match status" value="1"/>
</dbReference>
<dbReference type="EMBL" id="ACCH01000317">
    <property type="protein sequence ID" value="EEF88222.1"/>
    <property type="molecule type" value="Genomic_DNA"/>
</dbReference>
<dbReference type="GO" id="GO:0016758">
    <property type="term" value="F:hexosyltransferase activity"/>
    <property type="evidence" value="ECO:0007669"/>
    <property type="project" value="UniProtKB-ARBA"/>
</dbReference>
<dbReference type="HOGENOM" id="CLU_025996_4_1_10"/>
<evidence type="ECO:0000259" key="1">
    <source>
        <dbReference type="Pfam" id="PF00535"/>
    </source>
</evidence>
<name>E2NIN7_9BACE</name>
<dbReference type="SUPFAM" id="SSF53448">
    <property type="entry name" value="Nucleotide-diphospho-sugar transferases"/>
    <property type="match status" value="1"/>
</dbReference>
<dbReference type="Pfam" id="PF00535">
    <property type="entry name" value="Glycos_transf_2"/>
    <property type="match status" value="1"/>
</dbReference>
<comment type="caution">
    <text evidence="2">The sequence shown here is derived from an EMBL/GenBank/DDBJ whole genome shotgun (WGS) entry which is preliminary data.</text>
</comment>